<comment type="caution">
    <text evidence="3">The sequence shown here is derived from an EMBL/GenBank/DDBJ whole genome shotgun (WGS) entry which is preliminary data.</text>
</comment>
<protein>
    <submittedName>
        <fullName evidence="3">Uncharacterized protein</fullName>
    </submittedName>
</protein>
<evidence type="ECO:0000313" key="4">
    <source>
        <dbReference type="Proteomes" id="UP001344658"/>
    </source>
</evidence>
<keyword evidence="2" id="KW-1133">Transmembrane helix</keyword>
<proteinExistence type="predicted"/>
<accession>A0ABU7P7J8</accession>
<feature type="region of interest" description="Disordered" evidence="1">
    <location>
        <begin position="1"/>
        <end position="54"/>
    </location>
</feature>
<dbReference type="Proteomes" id="UP001344658">
    <property type="component" value="Unassembled WGS sequence"/>
</dbReference>
<feature type="transmembrane region" description="Helical" evidence="2">
    <location>
        <begin position="102"/>
        <end position="120"/>
    </location>
</feature>
<name>A0ABU7P7J8_9ACTN</name>
<sequence>MSANVPPPQQPAPGQNPYAQQPPAGPYAPQAPQAPAPSPYGAPQQPGAFDPAAYPPPAPFAQPAPLAQRPGNPALGVLAAVGAALVAALLYGLIIKGTKHEIGYAAVAVGAVVGLALGKIGGRNPALPIIGVPIALLGVYLGQLFGIALLVDSTYHIGVVNIFTHHFHDLQQTWKEAMNGMDFVFFGIAGLEGFVITRRVARG</sequence>
<feature type="compositionally biased region" description="Low complexity" evidence="1">
    <location>
        <begin position="41"/>
        <end position="52"/>
    </location>
</feature>
<keyword evidence="4" id="KW-1185">Reference proteome</keyword>
<evidence type="ECO:0000256" key="2">
    <source>
        <dbReference type="SAM" id="Phobius"/>
    </source>
</evidence>
<dbReference type="RefSeq" id="WP_330793710.1">
    <property type="nucleotide sequence ID" value="NZ_JAZEWV010000004.1"/>
</dbReference>
<gene>
    <name evidence="3" type="ORF">V2S66_07380</name>
</gene>
<organism evidence="3 4">
    <name type="scientific">Actinacidiphila polyblastidii</name>
    <dbReference type="NCBI Taxonomy" id="3110430"/>
    <lineage>
        <taxon>Bacteria</taxon>
        <taxon>Bacillati</taxon>
        <taxon>Actinomycetota</taxon>
        <taxon>Actinomycetes</taxon>
        <taxon>Kitasatosporales</taxon>
        <taxon>Streptomycetaceae</taxon>
        <taxon>Actinacidiphila</taxon>
    </lineage>
</organism>
<evidence type="ECO:0000256" key="1">
    <source>
        <dbReference type="SAM" id="MobiDB-lite"/>
    </source>
</evidence>
<feature type="compositionally biased region" description="Pro residues" evidence="1">
    <location>
        <begin position="1"/>
        <end position="11"/>
    </location>
</feature>
<dbReference type="SUPFAM" id="SSF81995">
    <property type="entry name" value="beta-sandwich domain of Sec23/24"/>
    <property type="match status" value="1"/>
</dbReference>
<feature type="compositionally biased region" description="Low complexity" evidence="1">
    <location>
        <begin position="12"/>
        <end position="31"/>
    </location>
</feature>
<feature type="transmembrane region" description="Helical" evidence="2">
    <location>
        <begin position="74"/>
        <end position="95"/>
    </location>
</feature>
<dbReference type="EMBL" id="JAZEWV010000004">
    <property type="protein sequence ID" value="MEE4541791.1"/>
    <property type="molecule type" value="Genomic_DNA"/>
</dbReference>
<evidence type="ECO:0000313" key="3">
    <source>
        <dbReference type="EMBL" id="MEE4541791.1"/>
    </source>
</evidence>
<reference evidence="3 4" key="1">
    <citation type="submission" date="2023-12" db="EMBL/GenBank/DDBJ databases">
        <title>Streptomyces sp. V4-01.</title>
        <authorList>
            <person name="Somphong A."/>
            <person name="Phongsopitanun W."/>
        </authorList>
    </citation>
    <scope>NUCLEOTIDE SEQUENCE [LARGE SCALE GENOMIC DNA]</scope>
    <source>
        <strain evidence="3 4">V4-01</strain>
    </source>
</reference>
<keyword evidence="2" id="KW-0812">Transmembrane</keyword>
<feature type="transmembrane region" description="Helical" evidence="2">
    <location>
        <begin position="126"/>
        <end position="151"/>
    </location>
</feature>
<keyword evidence="2" id="KW-0472">Membrane</keyword>